<evidence type="ECO:0000313" key="3">
    <source>
        <dbReference type="EMBL" id="EDP97650.1"/>
    </source>
</evidence>
<accession>A9DM86</accession>
<evidence type="ECO:0000259" key="2">
    <source>
        <dbReference type="Pfam" id="PF12680"/>
    </source>
</evidence>
<dbReference type="InterPro" id="IPR008317">
    <property type="entry name" value="UCP030561"/>
</dbReference>
<dbReference type="Pfam" id="PF12680">
    <property type="entry name" value="SnoaL_2"/>
    <property type="match status" value="1"/>
</dbReference>
<dbReference type="eggNOG" id="COG4538">
    <property type="taxonomic scope" value="Bacteria"/>
</dbReference>
<proteinExistence type="predicted"/>
<evidence type="ECO:0000313" key="4">
    <source>
        <dbReference type="Proteomes" id="UP000002945"/>
    </source>
</evidence>
<comment type="caution">
    <text evidence="3">The sequence shown here is derived from an EMBL/GenBank/DDBJ whole genome shotgun (WGS) entry which is preliminary data.</text>
</comment>
<dbReference type="AlphaFoldDB" id="A9DM86"/>
<feature type="chain" id="PRO_5002734668" description="SnoaL-like domain-containing protein" evidence="1">
    <location>
        <begin position="18"/>
        <end position="133"/>
    </location>
</feature>
<dbReference type="InterPro" id="IPR037401">
    <property type="entry name" value="SnoaL-like"/>
</dbReference>
<reference evidence="3 4" key="1">
    <citation type="journal article" date="2011" name="J. Bacteriol.">
        <title>Genome sequence of the algicidal bacterium Kordia algicida OT-1.</title>
        <authorList>
            <person name="Lee H.S."/>
            <person name="Kang S.G."/>
            <person name="Kwon K.K."/>
            <person name="Lee J.H."/>
            <person name="Kim S.J."/>
        </authorList>
    </citation>
    <scope>NUCLEOTIDE SEQUENCE [LARGE SCALE GENOMIC DNA]</scope>
    <source>
        <strain evidence="3 4">OT-1</strain>
    </source>
</reference>
<feature type="domain" description="SnoaL-like" evidence="2">
    <location>
        <begin position="28"/>
        <end position="125"/>
    </location>
</feature>
<dbReference type="Proteomes" id="UP000002945">
    <property type="component" value="Unassembled WGS sequence"/>
</dbReference>
<dbReference type="RefSeq" id="WP_007096698.1">
    <property type="nucleotide sequence ID" value="NZ_CP142125.1"/>
</dbReference>
<keyword evidence="4" id="KW-1185">Reference proteome</keyword>
<dbReference type="InterPro" id="IPR032710">
    <property type="entry name" value="NTF2-like_dom_sf"/>
</dbReference>
<dbReference type="SUPFAM" id="SSF54427">
    <property type="entry name" value="NTF2-like"/>
    <property type="match status" value="1"/>
</dbReference>
<dbReference type="STRING" id="391587.KAOT1_20847"/>
<sequence length="133" mass="15532">MKKLIILLFLTVSVATAQQQNEAAKVIQKQVEAYNARDIDAFLANYSDDFIFYDFNKEVRFKGIEQMREVFGNLFQNNPDLQCTIANRIASGNTVVDHEKVRFKKGTPIREFVIMYIVEDEKIKEAYFLKRPQ</sequence>
<dbReference type="EMBL" id="ABIB01000002">
    <property type="protein sequence ID" value="EDP97650.1"/>
    <property type="molecule type" value="Genomic_DNA"/>
</dbReference>
<organism evidence="3 4">
    <name type="scientific">Kordia algicida OT-1</name>
    <dbReference type="NCBI Taxonomy" id="391587"/>
    <lineage>
        <taxon>Bacteria</taxon>
        <taxon>Pseudomonadati</taxon>
        <taxon>Bacteroidota</taxon>
        <taxon>Flavobacteriia</taxon>
        <taxon>Flavobacteriales</taxon>
        <taxon>Flavobacteriaceae</taxon>
        <taxon>Kordia</taxon>
    </lineage>
</organism>
<evidence type="ECO:0000256" key="1">
    <source>
        <dbReference type="SAM" id="SignalP"/>
    </source>
</evidence>
<dbReference type="OrthoDB" id="9797498at2"/>
<keyword evidence="1" id="KW-0732">Signal</keyword>
<name>A9DM86_9FLAO</name>
<feature type="signal peptide" evidence="1">
    <location>
        <begin position="1"/>
        <end position="17"/>
    </location>
</feature>
<protein>
    <recommendedName>
        <fullName evidence="2">SnoaL-like domain-containing protein</fullName>
    </recommendedName>
</protein>
<dbReference type="HOGENOM" id="CLU_135625_0_0_10"/>
<gene>
    <name evidence="3" type="ORF">KAOT1_20847</name>
</gene>
<dbReference type="PIRSF" id="PIRSF030561">
    <property type="entry name" value="UCP030561"/>
    <property type="match status" value="1"/>
</dbReference>
<dbReference type="Gene3D" id="3.10.450.50">
    <property type="match status" value="1"/>
</dbReference>